<dbReference type="Gene3D" id="1.10.287.110">
    <property type="entry name" value="DnaJ domain"/>
    <property type="match status" value="1"/>
</dbReference>
<dbReference type="InterPro" id="IPR001623">
    <property type="entry name" value="DnaJ_domain"/>
</dbReference>
<keyword evidence="4" id="KW-1185">Reference proteome</keyword>
<dbReference type="PANTHER" id="PTHR46816:SF1">
    <property type="entry name" value="TETRATRICOPEPTIDE REPEAT (TPR)-LIKE SUPERFAMILY PROTEIN"/>
    <property type="match status" value="1"/>
</dbReference>
<evidence type="ECO:0000313" key="4">
    <source>
        <dbReference type="Proteomes" id="UP000244005"/>
    </source>
</evidence>
<dbReference type="CDD" id="cd06257">
    <property type="entry name" value="DnaJ"/>
    <property type="match status" value="1"/>
</dbReference>
<evidence type="ECO:0000313" key="3">
    <source>
        <dbReference type="EMBL" id="PTQ48909.1"/>
    </source>
</evidence>
<feature type="domain" description="J" evidence="2">
    <location>
        <begin position="410"/>
        <end position="492"/>
    </location>
</feature>
<dbReference type="Proteomes" id="UP000244005">
    <property type="component" value="Unassembled WGS sequence"/>
</dbReference>
<evidence type="ECO:0000256" key="1">
    <source>
        <dbReference type="SAM" id="MobiDB-lite"/>
    </source>
</evidence>
<reference evidence="4" key="1">
    <citation type="journal article" date="2017" name="Cell">
        <title>Insights into land plant evolution garnered from the Marchantia polymorpha genome.</title>
        <authorList>
            <person name="Bowman J.L."/>
            <person name="Kohchi T."/>
            <person name="Yamato K.T."/>
            <person name="Jenkins J."/>
            <person name="Shu S."/>
            <person name="Ishizaki K."/>
            <person name="Yamaoka S."/>
            <person name="Nishihama R."/>
            <person name="Nakamura Y."/>
            <person name="Berger F."/>
            <person name="Adam C."/>
            <person name="Aki S.S."/>
            <person name="Althoff F."/>
            <person name="Araki T."/>
            <person name="Arteaga-Vazquez M.A."/>
            <person name="Balasubrmanian S."/>
            <person name="Barry K."/>
            <person name="Bauer D."/>
            <person name="Boehm C.R."/>
            <person name="Briginshaw L."/>
            <person name="Caballero-Perez J."/>
            <person name="Catarino B."/>
            <person name="Chen F."/>
            <person name="Chiyoda S."/>
            <person name="Chovatia M."/>
            <person name="Davies K.M."/>
            <person name="Delmans M."/>
            <person name="Demura T."/>
            <person name="Dierschke T."/>
            <person name="Dolan L."/>
            <person name="Dorantes-Acosta A.E."/>
            <person name="Eklund D.M."/>
            <person name="Florent S.N."/>
            <person name="Flores-Sandoval E."/>
            <person name="Fujiyama A."/>
            <person name="Fukuzawa H."/>
            <person name="Galik B."/>
            <person name="Grimanelli D."/>
            <person name="Grimwood J."/>
            <person name="Grossniklaus U."/>
            <person name="Hamada T."/>
            <person name="Haseloff J."/>
            <person name="Hetherington A.J."/>
            <person name="Higo A."/>
            <person name="Hirakawa Y."/>
            <person name="Hundley H.N."/>
            <person name="Ikeda Y."/>
            <person name="Inoue K."/>
            <person name="Inoue S.I."/>
            <person name="Ishida S."/>
            <person name="Jia Q."/>
            <person name="Kakita M."/>
            <person name="Kanazawa T."/>
            <person name="Kawai Y."/>
            <person name="Kawashima T."/>
            <person name="Kennedy M."/>
            <person name="Kinose K."/>
            <person name="Kinoshita T."/>
            <person name="Kohara Y."/>
            <person name="Koide E."/>
            <person name="Komatsu K."/>
            <person name="Kopischke S."/>
            <person name="Kubo M."/>
            <person name="Kyozuka J."/>
            <person name="Lagercrantz U."/>
            <person name="Lin S.S."/>
            <person name="Lindquist E."/>
            <person name="Lipzen A.M."/>
            <person name="Lu C.W."/>
            <person name="De Luna E."/>
            <person name="Martienssen R.A."/>
            <person name="Minamino N."/>
            <person name="Mizutani M."/>
            <person name="Mizutani M."/>
            <person name="Mochizuki N."/>
            <person name="Monte I."/>
            <person name="Mosher R."/>
            <person name="Nagasaki H."/>
            <person name="Nakagami H."/>
            <person name="Naramoto S."/>
            <person name="Nishitani K."/>
            <person name="Ohtani M."/>
            <person name="Okamoto T."/>
            <person name="Okumura M."/>
            <person name="Phillips J."/>
            <person name="Pollak B."/>
            <person name="Reinders A."/>
            <person name="Rovekamp M."/>
            <person name="Sano R."/>
            <person name="Sawa S."/>
            <person name="Schmid M.W."/>
            <person name="Shirakawa M."/>
            <person name="Solano R."/>
            <person name="Spunde A."/>
            <person name="Suetsugu N."/>
            <person name="Sugano S."/>
            <person name="Sugiyama A."/>
            <person name="Sun R."/>
            <person name="Suzuki Y."/>
            <person name="Takenaka M."/>
            <person name="Takezawa D."/>
            <person name="Tomogane H."/>
            <person name="Tsuzuki M."/>
            <person name="Ueda T."/>
            <person name="Umeda M."/>
            <person name="Ward J.M."/>
            <person name="Watanabe Y."/>
            <person name="Yazaki K."/>
            <person name="Yokoyama R."/>
            <person name="Yoshitake Y."/>
            <person name="Yotsui I."/>
            <person name="Zachgo S."/>
            <person name="Schmutz J."/>
        </authorList>
    </citation>
    <scope>NUCLEOTIDE SEQUENCE [LARGE SCALE GENOMIC DNA]</scope>
    <source>
        <strain evidence="4">Tak-1</strain>
    </source>
</reference>
<dbReference type="InterPro" id="IPR019734">
    <property type="entry name" value="TPR_rpt"/>
</dbReference>
<dbReference type="SMART" id="SM00028">
    <property type="entry name" value="TPR"/>
    <property type="match status" value="2"/>
</dbReference>
<dbReference type="InterPro" id="IPR011990">
    <property type="entry name" value="TPR-like_helical_dom_sf"/>
</dbReference>
<sequence>MRPSVETPFPRSIPLSMEIPTCFGGGVHFRHNVCSARGQSRAAPCRDLGKLTRLVWCVQLAEKYVGHARLLMPSQDPADVCAAISLLDAALKLSPQWEKALELKARALLSLRRFKEVAHMLQDYIPSAKLGSEASPPESPLFGKDKVQLLSSYIAEEKSKRRSLMKYLAVSKLKKILITGLSRRGERNEWRYLVLGQACCHLGMMEDAMVLLQNGKKAACAAFRRESISLGEDSFCADAFAGPDSDFVSHLLGNIKFLLRRRAAALAAMEAGLYPEAVRHFSKILDGRRGTPQGFIAECYLYRALAHKASGRIPDAIADCNRTLALDPTCVEALSTRASLYEMIRCFYEALQDYKQLKGLYDALAQHQRLPRCAWRFPQNSSYMDVPSSLYQLDIKISGVKQRLESRYTIDYHTILGLTPGCTKNEVERAHLLICLKHRPDKASHFIDRCEFVDDRDIEAVKEEARLAATRLFRLIQSAHSGVMHGLVEEENEKRKRSLRCLQYAAEGAAGASRASLPAQAQTVEDVAVEERVESGTTGNKSIEEDIVPGPTPSSWSTSEEACSLVPASSCSMENSQCEADLEVFMPRGDEEMDRQHEQQLVNNISHSGKIAVSQQPAGSVSASVNSHQQQTGMAIESVETAAVVHTAQSAVCLSASECASAEAKPAPALTACREVLAVETKLAIVLSPSNWINSSEGNCWTFQNHHTPMPLQVT</sequence>
<feature type="region of interest" description="Disordered" evidence="1">
    <location>
        <begin position="531"/>
        <end position="559"/>
    </location>
</feature>
<dbReference type="Gene3D" id="1.25.40.10">
    <property type="entry name" value="Tetratricopeptide repeat domain"/>
    <property type="match status" value="1"/>
</dbReference>
<dbReference type="InterPro" id="IPR036869">
    <property type="entry name" value="J_dom_sf"/>
</dbReference>
<dbReference type="OrthoDB" id="1903421at2759"/>
<proteinExistence type="predicted"/>
<accession>A0A2R6XS48</accession>
<protein>
    <recommendedName>
        <fullName evidence="2">J domain-containing protein</fullName>
    </recommendedName>
</protein>
<dbReference type="SMART" id="SM00271">
    <property type="entry name" value="DnaJ"/>
    <property type="match status" value="1"/>
</dbReference>
<dbReference type="SUPFAM" id="SSF48452">
    <property type="entry name" value="TPR-like"/>
    <property type="match status" value="1"/>
</dbReference>
<dbReference type="AlphaFoldDB" id="A0A2R6XS48"/>
<name>A0A2R6XS48_MARPO</name>
<dbReference type="SUPFAM" id="SSF46565">
    <property type="entry name" value="Chaperone J-domain"/>
    <property type="match status" value="1"/>
</dbReference>
<dbReference type="PANTHER" id="PTHR46816">
    <property type="entry name" value="OS01G0273500 PROTEIN"/>
    <property type="match status" value="1"/>
</dbReference>
<organism evidence="3 4">
    <name type="scientific">Marchantia polymorpha</name>
    <name type="common">Common liverwort</name>
    <name type="synonym">Marchantia aquatica</name>
    <dbReference type="NCBI Taxonomy" id="3197"/>
    <lineage>
        <taxon>Eukaryota</taxon>
        <taxon>Viridiplantae</taxon>
        <taxon>Streptophyta</taxon>
        <taxon>Embryophyta</taxon>
        <taxon>Marchantiophyta</taxon>
        <taxon>Marchantiopsida</taxon>
        <taxon>Marchantiidae</taxon>
        <taxon>Marchantiales</taxon>
        <taxon>Marchantiaceae</taxon>
        <taxon>Marchantia</taxon>
    </lineage>
</organism>
<evidence type="ECO:0000259" key="2">
    <source>
        <dbReference type="SMART" id="SM00271"/>
    </source>
</evidence>
<dbReference type="EMBL" id="KZ772676">
    <property type="protein sequence ID" value="PTQ48909.1"/>
    <property type="molecule type" value="Genomic_DNA"/>
</dbReference>
<gene>
    <name evidence="3" type="ORF">MARPO_0004s0166</name>
</gene>